<dbReference type="AlphaFoldDB" id="A0AAD0S2P0"/>
<organism evidence="1 2">
    <name type="scientific">Pseudoalteromonas lipolytica</name>
    <dbReference type="NCBI Taxonomy" id="570156"/>
    <lineage>
        <taxon>Bacteria</taxon>
        <taxon>Pseudomonadati</taxon>
        <taxon>Pseudomonadota</taxon>
        <taxon>Gammaproteobacteria</taxon>
        <taxon>Alteromonadales</taxon>
        <taxon>Pseudoalteromonadaceae</taxon>
        <taxon>Pseudoalteromonas</taxon>
    </lineage>
</organism>
<dbReference type="RefSeq" id="WP_075593644.1">
    <property type="nucleotide sequence ID" value="NZ_CP032090.1"/>
</dbReference>
<dbReference type="GeneID" id="99505248"/>
<protein>
    <submittedName>
        <fullName evidence="1">Uncharacterized protein</fullName>
    </submittedName>
</protein>
<reference evidence="1 2" key="1">
    <citation type="submission" date="2018-08" db="EMBL/GenBank/DDBJ databases">
        <title>Draft genome sequence of Pseudoalteromonas donghaensis HJ51.</title>
        <authorList>
            <person name="Oh J."/>
            <person name="Roh D."/>
        </authorList>
    </citation>
    <scope>NUCLEOTIDE SEQUENCE [LARGE SCALE GENOMIC DNA]</scope>
    <source>
        <strain evidence="1 2">HJ51</strain>
    </source>
</reference>
<dbReference type="EMBL" id="CP032090">
    <property type="protein sequence ID" value="AXV65066.1"/>
    <property type="molecule type" value="Genomic_DNA"/>
</dbReference>
<proteinExistence type="predicted"/>
<evidence type="ECO:0000313" key="1">
    <source>
        <dbReference type="EMBL" id="AXV65066.1"/>
    </source>
</evidence>
<dbReference type="Proteomes" id="UP000264605">
    <property type="component" value="Chromosome"/>
</dbReference>
<evidence type="ECO:0000313" key="2">
    <source>
        <dbReference type="Proteomes" id="UP000264605"/>
    </source>
</evidence>
<dbReference type="KEGG" id="pdj:D0907_07235"/>
<name>A0AAD0S2P0_9GAMM</name>
<gene>
    <name evidence="1" type="ORF">D0907_07235</name>
</gene>
<sequence length="93" mass="11044">MNETFFIQRRIVFGTNTYGARLYLVYIKVECHLKKVNERKVLIGLTKNILHLYGESQLNYAPRRRVVWYHSQRQKLVNNLLLKIIAVKVDSIP</sequence>
<accession>A0AAD0S2P0</accession>